<feature type="region of interest" description="Disordered" evidence="1">
    <location>
        <begin position="90"/>
        <end position="137"/>
    </location>
</feature>
<proteinExistence type="predicted"/>
<keyword evidence="3" id="KW-1185">Reference proteome</keyword>
<evidence type="ECO:0000313" key="3">
    <source>
        <dbReference type="Proteomes" id="UP001281761"/>
    </source>
</evidence>
<dbReference type="EMBL" id="JARBJD010000167">
    <property type="protein sequence ID" value="KAK2948895.1"/>
    <property type="molecule type" value="Genomic_DNA"/>
</dbReference>
<accession>A0ABQ9XFB8</accession>
<evidence type="ECO:0000313" key="2">
    <source>
        <dbReference type="EMBL" id="KAK2948895.1"/>
    </source>
</evidence>
<feature type="compositionally biased region" description="Polar residues" evidence="1">
    <location>
        <begin position="90"/>
        <end position="105"/>
    </location>
</feature>
<reference evidence="2 3" key="1">
    <citation type="journal article" date="2022" name="bioRxiv">
        <title>Genomics of Preaxostyla Flagellates Illuminates Evolutionary Transitions and the Path Towards Mitochondrial Loss.</title>
        <authorList>
            <person name="Novak L.V.F."/>
            <person name="Treitli S.C."/>
            <person name="Pyrih J."/>
            <person name="Halakuc P."/>
            <person name="Pipaliya S.V."/>
            <person name="Vacek V."/>
            <person name="Brzon O."/>
            <person name="Soukal P."/>
            <person name="Eme L."/>
            <person name="Dacks J.B."/>
            <person name="Karnkowska A."/>
            <person name="Elias M."/>
            <person name="Hampl V."/>
        </authorList>
    </citation>
    <scope>NUCLEOTIDE SEQUENCE [LARGE SCALE GENOMIC DNA]</scope>
    <source>
        <strain evidence="2">NAU3</strain>
        <tissue evidence="2">Gut</tissue>
    </source>
</reference>
<sequence>MTTFIHTYRTTWLFSNFLTVLQHLSKEDSRMNDLAFLNNPCFSAALKEITKRCQSILSEQSTHSSTSTSLDEQSPPNSLVFTHESHLSTTIQSESTSHSTQNDTPLSFGSSSEQSFESEDTHISTQTSSPPSLDSIDMGDQKTEFLITQTYQRRKACLQLLELIHDIRSKRTDTGETDWDPNSVFKEPETRLSEGNTEGPWCAGVTDAIFEKESPSSIDPMDIYACLKECNDIFKHTGNWHHLTLTPQSVTKLTHTLLSDDPSMRLLFRLG</sequence>
<protein>
    <submittedName>
        <fullName evidence="2">Uncharacterized protein</fullName>
    </submittedName>
</protein>
<gene>
    <name evidence="2" type="ORF">BLNAU_16238</name>
</gene>
<feature type="region of interest" description="Disordered" evidence="1">
    <location>
        <begin position="172"/>
        <end position="198"/>
    </location>
</feature>
<comment type="caution">
    <text evidence="2">The sequence shown here is derived from an EMBL/GenBank/DDBJ whole genome shotgun (WGS) entry which is preliminary data.</text>
</comment>
<feature type="compositionally biased region" description="Polar residues" evidence="1">
    <location>
        <begin position="123"/>
        <end position="132"/>
    </location>
</feature>
<name>A0ABQ9XFB8_9EUKA</name>
<organism evidence="2 3">
    <name type="scientific">Blattamonas nauphoetae</name>
    <dbReference type="NCBI Taxonomy" id="2049346"/>
    <lineage>
        <taxon>Eukaryota</taxon>
        <taxon>Metamonada</taxon>
        <taxon>Preaxostyla</taxon>
        <taxon>Oxymonadida</taxon>
        <taxon>Blattamonas</taxon>
    </lineage>
</organism>
<dbReference type="Proteomes" id="UP001281761">
    <property type="component" value="Unassembled WGS sequence"/>
</dbReference>
<evidence type="ECO:0000256" key="1">
    <source>
        <dbReference type="SAM" id="MobiDB-lite"/>
    </source>
</evidence>